<keyword evidence="4" id="KW-0808">Transferase</keyword>
<keyword evidence="6" id="KW-0902">Two-component regulatory system</keyword>
<dbReference type="InterPro" id="IPR036890">
    <property type="entry name" value="HATPase_C_sf"/>
</dbReference>
<dbReference type="SMART" id="SM00387">
    <property type="entry name" value="HATPase_c"/>
    <property type="match status" value="1"/>
</dbReference>
<dbReference type="InterPro" id="IPR050736">
    <property type="entry name" value="Sensor_HK_Regulatory"/>
</dbReference>
<comment type="catalytic activity">
    <reaction evidence="1">
        <text>ATP + protein L-histidine = ADP + protein N-phospho-L-histidine.</text>
        <dbReference type="EC" id="2.7.13.3"/>
    </reaction>
</comment>
<evidence type="ECO:0000256" key="4">
    <source>
        <dbReference type="ARBA" id="ARBA00022679"/>
    </source>
</evidence>
<dbReference type="AlphaFoldDB" id="A0A2M6K9C1"/>
<feature type="domain" description="Histidine kinase" evidence="7">
    <location>
        <begin position="54"/>
        <end position="278"/>
    </location>
</feature>
<dbReference type="InterPro" id="IPR005467">
    <property type="entry name" value="His_kinase_dom"/>
</dbReference>
<dbReference type="CDD" id="cd00082">
    <property type="entry name" value="HisKA"/>
    <property type="match status" value="1"/>
</dbReference>
<evidence type="ECO:0000256" key="6">
    <source>
        <dbReference type="ARBA" id="ARBA00023012"/>
    </source>
</evidence>
<evidence type="ECO:0000259" key="7">
    <source>
        <dbReference type="PROSITE" id="PS50109"/>
    </source>
</evidence>
<dbReference type="SUPFAM" id="SSF47384">
    <property type="entry name" value="Homodimeric domain of signal transducing histidine kinase"/>
    <property type="match status" value="1"/>
</dbReference>
<dbReference type="InterPro" id="IPR036097">
    <property type="entry name" value="HisK_dim/P_sf"/>
</dbReference>
<dbReference type="InterPro" id="IPR003594">
    <property type="entry name" value="HATPase_dom"/>
</dbReference>
<dbReference type="PANTHER" id="PTHR43711">
    <property type="entry name" value="TWO-COMPONENT HISTIDINE KINASE"/>
    <property type="match status" value="1"/>
</dbReference>
<dbReference type="FunFam" id="3.30.565.10:FF:000006">
    <property type="entry name" value="Sensor histidine kinase WalK"/>
    <property type="match status" value="1"/>
</dbReference>
<name>A0A2M6K9C1_9BACT</name>
<dbReference type="Gene3D" id="1.10.287.130">
    <property type="match status" value="1"/>
</dbReference>
<dbReference type="Pfam" id="PF02518">
    <property type="entry name" value="HATPase_c"/>
    <property type="match status" value="1"/>
</dbReference>
<keyword evidence="3" id="KW-0597">Phosphoprotein</keyword>
<protein>
    <recommendedName>
        <fullName evidence="2">histidine kinase</fullName>
        <ecNumber evidence="2">2.7.13.3</ecNumber>
    </recommendedName>
</protein>
<dbReference type="EC" id="2.7.13.3" evidence="2"/>
<dbReference type="Gene3D" id="3.30.565.10">
    <property type="entry name" value="Histidine kinase-like ATPase, C-terminal domain"/>
    <property type="match status" value="1"/>
</dbReference>
<dbReference type="GO" id="GO:0000155">
    <property type="term" value="F:phosphorelay sensor kinase activity"/>
    <property type="evidence" value="ECO:0007669"/>
    <property type="project" value="InterPro"/>
</dbReference>
<proteinExistence type="predicted"/>
<accession>A0A2M6K9C1</accession>
<dbReference type="InterPro" id="IPR003661">
    <property type="entry name" value="HisK_dim/P_dom"/>
</dbReference>
<dbReference type="InterPro" id="IPR004358">
    <property type="entry name" value="Sig_transdc_His_kin-like_C"/>
</dbReference>
<dbReference type="CDD" id="cd00075">
    <property type="entry name" value="HATPase"/>
    <property type="match status" value="1"/>
</dbReference>
<evidence type="ECO:0000256" key="5">
    <source>
        <dbReference type="ARBA" id="ARBA00022777"/>
    </source>
</evidence>
<evidence type="ECO:0000313" key="9">
    <source>
        <dbReference type="Proteomes" id="UP000230869"/>
    </source>
</evidence>
<evidence type="ECO:0000256" key="2">
    <source>
        <dbReference type="ARBA" id="ARBA00012438"/>
    </source>
</evidence>
<dbReference type="SMART" id="SM00388">
    <property type="entry name" value="HisKA"/>
    <property type="match status" value="1"/>
</dbReference>
<dbReference type="Pfam" id="PF00512">
    <property type="entry name" value="HisKA"/>
    <property type="match status" value="1"/>
</dbReference>
<dbReference type="PROSITE" id="PS50109">
    <property type="entry name" value="HIS_KIN"/>
    <property type="match status" value="1"/>
</dbReference>
<comment type="caution">
    <text evidence="8">The sequence shown here is derived from an EMBL/GenBank/DDBJ whole genome shotgun (WGS) entry which is preliminary data.</text>
</comment>
<evidence type="ECO:0000256" key="1">
    <source>
        <dbReference type="ARBA" id="ARBA00000085"/>
    </source>
</evidence>
<reference evidence="8 9" key="1">
    <citation type="submission" date="2017-09" db="EMBL/GenBank/DDBJ databases">
        <title>Depth-based differentiation of microbial function through sediment-hosted aquifers and enrichment of novel symbionts in the deep terrestrial subsurface.</title>
        <authorList>
            <person name="Probst A.J."/>
            <person name="Ladd B."/>
            <person name="Jarett J.K."/>
            <person name="Geller-Mcgrath D.E."/>
            <person name="Sieber C.M."/>
            <person name="Emerson J.B."/>
            <person name="Anantharaman K."/>
            <person name="Thomas B.C."/>
            <person name="Malmstrom R."/>
            <person name="Stieglmeier M."/>
            <person name="Klingl A."/>
            <person name="Woyke T."/>
            <person name="Ryan C.M."/>
            <person name="Banfield J.F."/>
        </authorList>
    </citation>
    <scope>NUCLEOTIDE SEQUENCE [LARGE SCALE GENOMIC DNA]</scope>
    <source>
        <strain evidence="8">CG11_big_fil_rev_8_21_14_0_20_39_10</strain>
    </source>
</reference>
<gene>
    <name evidence="8" type="ORF">COV49_01660</name>
</gene>
<keyword evidence="5" id="KW-0418">Kinase</keyword>
<dbReference type="EMBL" id="PCWW01000028">
    <property type="protein sequence ID" value="PIR13586.1"/>
    <property type="molecule type" value="Genomic_DNA"/>
</dbReference>
<evidence type="ECO:0000313" key="8">
    <source>
        <dbReference type="EMBL" id="PIR13586.1"/>
    </source>
</evidence>
<evidence type="ECO:0000256" key="3">
    <source>
        <dbReference type="ARBA" id="ARBA00022553"/>
    </source>
</evidence>
<dbReference type="PRINTS" id="PR00344">
    <property type="entry name" value="BCTRLSENSOR"/>
</dbReference>
<dbReference type="SUPFAM" id="SSF55874">
    <property type="entry name" value="ATPase domain of HSP90 chaperone/DNA topoisomerase II/histidine kinase"/>
    <property type="match status" value="1"/>
</dbReference>
<dbReference type="Proteomes" id="UP000230869">
    <property type="component" value="Unassembled WGS sequence"/>
</dbReference>
<sequence length="289" mass="32695">MLTPNKKIKKNGFVDFLNTDVIEIYNKLSHDSKKKKGAPNTPQDRELFTSFVAIASHQLRTPLTSLRWCLEELLSGEIGSLNKEQTNYIKQSIRSNIQMIHLINNLLNISRLESGEFHLEAKETDLVALIKETIEEYWPLARAKNSRIIFKEPVGEMFQLCVDPTYIRQVITNLISNAVKYSAGKNGKSRVEVLLEKKRPDLVLISIKDNGVGIPDEARGKIFEKFYRSPNAIEQTGTGTGLGLYVAKLIVESAGGKIWYKSKFGQGATFYFTLPIAECRLEKKEKSLI</sequence>
<dbReference type="PANTHER" id="PTHR43711:SF31">
    <property type="entry name" value="HISTIDINE KINASE"/>
    <property type="match status" value="1"/>
</dbReference>
<organism evidence="8 9">
    <name type="scientific">Candidatus Falkowbacteria bacterium CG11_big_fil_rev_8_21_14_0_20_39_10</name>
    <dbReference type="NCBI Taxonomy" id="1974570"/>
    <lineage>
        <taxon>Bacteria</taxon>
        <taxon>Candidatus Falkowiibacteriota</taxon>
    </lineage>
</organism>